<sequence length="54" mass="5896">MCSVRSVSLHRLLPFSIALTSHPCHALAPPTITTNAVAVFDRVRCRQEPPPTSI</sequence>
<gene>
    <name evidence="1" type="ORF">G2W53_035280</name>
</gene>
<comment type="caution">
    <text evidence="1">The sequence shown here is derived from an EMBL/GenBank/DDBJ whole genome shotgun (WGS) entry which is preliminary data.</text>
</comment>
<dbReference type="EMBL" id="JAAIUW010000011">
    <property type="protein sequence ID" value="KAF7808537.1"/>
    <property type="molecule type" value="Genomic_DNA"/>
</dbReference>
<keyword evidence="2" id="KW-1185">Reference proteome</keyword>
<evidence type="ECO:0000313" key="1">
    <source>
        <dbReference type="EMBL" id="KAF7808537.1"/>
    </source>
</evidence>
<accession>A0A834W3U1</accession>
<protein>
    <submittedName>
        <fullName evidence="1">Uncharacterized protein</fullName>
    </submittedName>
</protein>
<name>A0A834W3U1_9FABA</name>
<proteinExistence type="predicted"/>
<reference evidence="1" key="1">
    <citation type="submission" date="2020-09" db="EMBL/GenBank/DDBJ databases">
        <title>Genome-Enabled Discovery of Anthraquinone Biosynthesis in Senna tora.</title>
        <authorList>
            <person name="Kang S.-H."/>
            <person name="Pandey R.P."/>
            <person name="Lee C.-M."/>
            <person name="Sim J.-S."/>
            <person name="Jeong J.-T."/>
            <person name="Choi B.-S."/>
            <person name="Jung M."/>
            <person name="Ginzburg D."/>
            <person name="Zhao K."/>
            <person name="Won S.Y."/>
            <person name="Oh T.-J."/>
            <person name="Yu Y."/>
            <person name="Kim N.-H."/>
            <person name="Lee O.R."/>
            <person name="Lee T.-H."/>
            <person name="Bashyal P."/>
            <person name="Kim T.-S."/>
            <person name="Lee W.-H."/>
            <person name="Kawkins C."/>
            <person name="Kim C.-K."/>
            <person name="Kim J.S."/>
            <person name="Ahn B.O."/>
            <person name="Rhee S.Y."/>
            <person name="Sohng J.K."/>
        </authorList>
    </citation>
    <scope>NUCLEOTIDE SEQUENCE</scope>
    <source>
        <tissue evidence="1">Leaf</tissue>
    </source>
</reference>
<organism evidence="1 2">
    <name type="scientific">Senna tora</name>
    <dbReference type="NCBI Taxonomy" id="362788"/>
    <lineage>
        <taxon>Eukaryota</taxon>
        <taxon>Viridiplantae</taxon>
        <taxon>Streptophyta</taxon>
        <taxon>Embryophyta</taxon>
        <taxon>Tracheophyta</taxon>
        <taxon>Spermatophyta</taxon>
        <taxon>Magnoliopsida</taxon>
        <taxon>eudicotyledons</taxon>
        <taxon>Gunneridae</taxon>
        <taxon>Pentapetalae</taxon>
        <taxon>rosids</taxon>
        <taxon>fabids</taxon>
        <taxon>Fabales</taxon>
        <taxon>Fabaceae</taxon>
        <taxon>Caesalpinioideae</taxon>
        <taxon>Cassia clade</taxon>
        <taxon>Senna</taxon>
    </lineage>
</organism>
<evidence type="ECO:0000313" key="2">
    <source>
        <dbReference type="Proteomes" id="UP000634136"/>
    </source>
</evidence>
<dbReference type="Proteomes" id="UP000634136">
    <property type="component" value="Unassembled WGS sequence"/>
</dbReference>
<dbReference type="AlphaFoldDB" id="A0A834W3U1"/>